<dbReference type="Proteomes" id="UP000316614">
    <property type="component" value="Chromosome"/>
</dbReference>
<dbReference type="RefSeq" id="WP_141615513.1">
    <property type="nucleotide sequence ID" value="NZ_CP041253.1"/>
</dbReference>
<evidence type="ECO:0000313" key="6">
    <source>
        <dbReference type="EMBL" id="QDH80279.1"/>
    </source>
</evidence>
<evidence type="ECO:0000256" key="3">
    <source>
        <dbReference type="ARBA" id="ARBA00023163"/>
    </source>
</evidence>
<dbReference type="SUPFAM" id="SSF46689">
    <property type="entry name" value="Homeodomain-like"/>
    <property type="match status" value="1"/>
</dbReference>
<dbReference type="AlphaFoldDB" id="A0A514CKD7"/>
<evidence type="ECO:0000259" key="5">
    <source>
        <dbReference type="PROSITE" id="PS01124"/>
    </source>
</evidence>
<proteinExistence type="predicted"/>
<keyword evidence="3" id="KW-0804">Transcription</keyword>
<dbReference type="GO" id="GO:0043565">
    <property type="term" value="F:sequence-specific DNA binding"/>
    <property type="evidence" value="ECO:0007669"/>
    <property type="project" value="InterPro"/>
</dbReference>
<dbReference type="Gene3D" id="1.10.10.60">
    <property type="entry name" value="Homeodomain-like"/>
    <property type="match status" value="1"/>
</dbReference>
<dbReference type="InterPro" id="IPR009057">
    <property type="entry name" value="Homeodomain-like_sf"/>
</dbReference>
<keyword evidence="1" id="KW-0805">Transcription regulation</keyword>
<dbReference type="EMBL" id="CP041253">
    <property type="protein sequence ID" value="QDH80279.1"/>
    <property type="molecule type" value="Genomic_DNA"/>
</dbReference>
<feature type="transmembrane region" description="Helical" evidence="4">
    <location>
        <begin position="52"/>
        <end position="73"/>
    </location>
</feature>
<sequence>MALFMPLTYLYFYTLAFSHLGKSILIHMVFPVTIGIIGIHHASNPKVISSDLPYLLIYLQMVIYWFMEINLVFKLFSISNKGLIHINSHWLRWTVSFILIQVLLFLPYFLVTLGMISLPQMLKPEIIGMLGSFSLCLSLFFQPFLLFGIRDLKPKDFSDKIHLNLLAKGLDRPSINLSLEEQSIERYVSKHHPYLSKDITLGSMAEQIGVSKNCLESYLKKKEVKFEEYLNFKRILFSQNIIKEKVYHDMTLDMLAKQSGFMDRKSFISSFKKHTGYNPSDYIKHFF</sequence>
<dbReference type="OrthoDB" id="5492415at2"/>
<organism evidence="6 7">
    <name type="scientific">Echinicola soli</name>
    <dbReference type="NCBI Taxonomy" id="2591634"/>
    <lineage>
        <taxon>Bacteria</taxon>
        <taxon>Pseudomonadati</taxon>
        <taxon>Bacteroidota</taxon>
        <taxon>Cytophagia</taxon>
        <taxon>Cytophagales</taxon>
        <taxon>Cyclobacteriaceae</taxon>
        <taxon>Echinicola</taxon>
    </lineage>
</organism>
<keyword evidence="4" id="KW-1133">Transmembrane helix</keyword>
<reference evidence="6 7" key="1">
    <citation type="submission" date="2019-06" db="EMBL/GenBank/DDBJ databases">
        <title>Echinicola alkalisoli sp. nov. isolated from saline soil.</title>
        <authorList>
            <person name="Sun J.-Q."/>
            <person name="Xu L."/>
        </authorList>
    </citation>
    <scope>NUCLEOTIDE SEQUENCE [LARGE SCALE GENOMIC DNA]</scope>
    <source>
        <strain evidence="6 7">LN3S3</strain>
    </source>
</reference>
<feature type="transmembrane region" description="Helical" evidence="4">
    <location>
        <begin position="20"/>
        <end position="40"/>
    </location>
</feature>
<feature type="transmembrane region" description="Helical" evidence="4">
    <location>
        <begin position="93"/>
        <end position="114"/>
    </location>
</feature>
<evidence type="ECO:0000256" key="4">
    <source>
        <dbReference type="SAM" id="Phobius"/>
    </source>
</evidence>
<evidence type="ECO:0000256" key="1">
    <source>
        <dbReference type="ARBA" id="ARBA00023015"/>
    </source>
</evidence>
<accession>A0A514CKD7</accession>
<dbReference type="PANTHER" id="PTHR43280:SF2">
    <property type="entry name" value="HTH-TYPE TRANSCRIPTIONAL REGULATOR EXSA"/>
    <property type="match status" value="1"/>
</dbReference>
<name>A0A514CKD7_9BACT</name>
<dbReference type="GO" id="GO:0003700">
    <property type="term" value="F:DNA-binding transcription factor activity"/>
    <property type="evidence" value="ECO:0007669"/>
    <property type="project" value="InterPro"/>
</dbReference>
<dbReference type="PROSITE" id="PS01124">
    <property type="entry name" value="HTH_ARAC_FAMILY_2"/>
    <property type="match status" value="1"/>
</dbReference>
<keyword evidence="2" id="KW-0238">DNA-binding</keyword>
<evidence type="ECO:0000313" key="7">
    <source>
        <dbReference type="Proteomes" id="UP000316614"/>
    </source>
</evidence>
<dbReference type="KEGG" id="echi:FKX85_15040"/>
<feature type="domain" description="HTH araC/xylS-type" evidence="5">
    <location>
        <begin position="185"/>
        <end position="285"/>
    </location>
</feature>
<feature type="transmembrane region" description="Helical" evidence="4">
    <location>
        <begin position="126"/>
        <end position="149"/>
    </location>
</feature>
<protein>
    <recommendedName>
        <fullName evidence="5">HTH araC/xylS-type domain-containing protein</fullName>
    </recommendedName>
</protein>
<dbReference type="PANTHER" id="PTHR43280">
    <property type="entry name" value="ARAC-FAMILY TRANSCRIPTIONAL REGULATOR"/>
    <property type="match status" value="1"/>
</dbReference>
<keyword evidence="7" id="KW-1185">Reference proteome</keyword>
<dbReference type="SMART" id="SM00342">
    <property type="entry name" value="HTH_ARAC"/>
    <property type="match status" value="1"/>
</dbReference>
<keyword evidence="4" id="KW-0812">Transmembrane</keyword>
<keyword evidence="4" id="KW-0472">Membrane</keyword>
<dbReference type="InterPro" id="IPR018060">
    <property type="entry name" value="HTH_AraC"/>
</dbReference>
<gene>
    <name evidence="6" type="ORF">FKX85_15040</name>
</gene>
<evidence type="ECO:0000256" key="2">
    <source>
        <dbReference type="ARBA" id="ARBA00023125"/>
    </source>
</evidence>